<dbReference type="Proteomes" id="UP000075809">
    <property type="component" value="Unassembled WGS sequence"/>
</dbReference>
<accession>A0A151XEG4</accession>
<keyword evidence="2" id="KW-1185">Reference proteome</keyword>
<sequence length="129" mass="14404">SSNVLQAAGTGLVSSDFRLFSPPWRNTSHQKDRKLASEAYSFLFTSSSVAFFCSLQHVQTDREPISHYNGCSQDGSKVKLTCPAVSGSKNRARAWKGGETEQKKVESCREEKSRGKLRREVRNKFALCV</sequence>
<proteinExistence type="predicted"/>
<protein>
    <submittedName>
        <fullName evidence="1">Uncharacterized protein</fullName>
    </submittedName>
</protein>
<evidence type="ECO:0000313" key="2">
    <source>
        <dbReference type="Proteomes" id="UP000075809"/>
    </source>
</evidence>
<organism evidence="1 2">
    <name type="scientific">Mycetomoellerius zeteki</name>
    <dbReference type="NCBI Taxonomy" id="64791"/>
    <lineage>
        <taxon>Eukaryota</taxon>
        <taxon>Metazoa</taxon>
        <taxon>Ecdysozoa</taxon>
        <taxon>Arthropoda</taxon>
        <taxon>Hexapoda</taxon>
        <taxon>Insecta</taxon>
        <taxon>Pterygota</taxon>
        <taxon>Neoptera</taxon>
        <taxon>Endopterygota</taxon>
        <taxon>Hymenoptera</taxon>
        <taxon>Apocrita</taxon>
        <taxon>Aculeata</taxon>
        <taxon>Formicoidea</taxon>
        <taxon>Formicidae</taxon>
        <taxon>Myrmicinae</taxon>
        <taxon>Mycetomoellerius</taxon>
    </lineage>
</organism>
<feature type="non-terminal residue" evidence="1">
    <location>
        <position position="1"/>
    </location>
</feature>
<dbReference type="AlphaFoldDB" id="A0A151XEG4"/>
<evidence type="ECO:0000313" key="1">
    <source>
        <dbReference type="EMBL" id="KYQ58755.1"/>
    </source>
</evidence>
<name>A0A151XEG4_9HYME</name>
<dbReference type="EMBL" id="KQ982254">
    <property type="protein sequence ID" value="KYQ58755.1"/>
    <property type="molecule type" value="Genomic_DNA"/>
</dbReference>
<reference evidence="1 2" key="1">
    <citation type="submission" date="2015-09" db="EMBL/GenBank/DDBJ databases">
        <title>Trachymyrmex zeteki WGS genome.</title>
        <authorList>
            <person name="Nygaard S."/>
            <person name="Hu H."/>
            <person name="Boomsma J."/>
            <person name="Zhang G."/>
        </authorList>
    </citation>
    <scope>NUCLEOTIDE SEQUENCE [LARGE SCALE GENOMIC DNA]</scope>
    <source>
        <strain evidence="1">Tzet28-1</strain>
        <tissue evidence="1">Whole body</tissue>
    </source>
</reference>
<gene>
    <name evidence="1" type="ORF">ALC60_02403</name>
</gene>